<dbReference type="AlphaFoldDB" id="A0A1T0ASH8"/>
<accession>A0A1T0ASH8</accession>
<proteinExistence type="predicted"/>
<dbReference type="Proteomes" id="UP000190867">
    <property type="component" value="Unassembled WGS sequence"/>
</dbReference>
<protein>
    <submittedName>
        <fullName evidence="1">Uncharacterized protein</fullName>
    </submittedName>
</protein>
<reference evidence="1 2" key="1">
    <citation type="submission" date="2017-02" db="EMBL/GenBank/DDBJ databases">
        <title>Draft genome sequence of Haemophilus paracuniculus CCUG 43573 type strain.</title>
        <authorList>
            <person name="Engstrom-Jakobsson H."/>
            <person name="Salva-Serra F."/>
            <person name="Thorell K."/>
            <person name="Gonzales-Siles L."/>
            <person name="Karlsson R."/>
            <person name="Boulund F."/>
            <person name="Engstrand L."/>
            <person name="Kristiansson E."/>
            <person name="Moore E."/>
        </authorList>
    </citation>
    <scope>NUCLEOTIDE SEQUENCE [LARGE SCALE GENOMIC DNA]</scope>
    <source>
        <strain evidence="1 2">CCUG 43573</strain>
    </source>
</reference>
<organism evidence="1 2">
    <name type="scientific">Haemophilus paracuniculus</name>
    <dbReference type="NCBI Taxonomy" id="734"/>
    <lineage>
        <taxon>Bacteria</taxon>
        <taxon>Pseudomonadati</taxon>
        <taxon>Pseudomonadota</taxon>
        <taxon>Gammaproteobacteria</taxon>
        <taxon>Pasteurellales</taxon>
        <taxon>Pasteurellaceae</taxon>
        <taxon>Haemophilus</taxon>
    </lineage>
</organism>
<gene>
    <name evidence="1" type="ORF">B0187_06355</name>
</gene>
<evidence type="ECO:0000313" key="2">
    <source>
        <dbReference type="Proteomes" id="UP000190867"/>
    </source>
</evidence>
<evidence type="ECO:0000313" key="1">
    <source>
        <dbReference type="EMBL" id="OOR98881.1"/>
    </source>
</evidence>
<name>A0A1T0ASH8_9PAST</name>
<keyword evidence="2" id="KW-1185">Reference proteome</keyword>
<comment type="caution">
    <text evidence="1">The sequence shown here is derived from an EMBL/GenBank/DDBJ whole genome shotgun (WGS) entry which is preliminary data.</text>
</comment>
<dbReference type="EMBL" id="MUYA01000008">
    <property type="protein sequence ID" value="OOR98881.1"/>
    <property type="molecule type" value="Genomic_DNA"/>
</dbReference>
<sequence>MAVLPPQAEGRSDLPPLAGEVARSAEGGKRSVFAKFEEISPLVFPLSAINTERIYRCLSPINGREFFIFNSVVNPRPLAGEGQKLTSLRSQFQGEGKI</sequence>